<protein>
    <submittedName>
        <fullName evidence="1">Uncharacterized protein</fullName>
    </submittedName>
</protein>
<organism evidence="1 2">
    <name type="scientific">Mucilaginibacter celer</name>
    <dbReference type="NCBI Taxonomy" id="2305508"/>
    <lineage>
        <taxon>Bacteria</taxon>
        <taxon>Pseudomonadati</taxon>
        <taxon>Bacteroidota</taxon>
        <taxon>Sphingobacteriia</taxon>
        <taxon>Sphingobacteriales</taxon>
        <taxon>Sphingobacteriaceae</taxon>
        <taxon>Mucilaginibacter</taxon>
    </lineage>
</organism>
<evidence type="ECO:0000313" key="1">
    <source>
        <dbReference type="EMBL" id="AYL97986.1"/>
    </source>
</evidence>
<gene>
    <name evidence="1" type="ORF">HYN43_023025</name>
</gene>
<evidence type="ECO:0000313" key="2">
    <source>
        <dbReference type="Proteomes" id="UP000270046"/>
    </source>
</evidence>
<dbReference type="KEGG" id="muh:HYN43_023025"/>
<name>A0A494VQW8_9SPHI</name>
<keyword evidence="2" id="KW-1185">Reference proteome</keyword>
<sequence length="388" mass="41621">MNTIANKTHEPKSQSAAIKQSPKIEGKFALPLIDNRATSVAQAKRLEKQVPVNPVLQRVFDPSLDIATVEHFAGQFAEQLKGFKFSEKSTLFNDIKKSGEVYNRENIIAWLEAKKKPEAPAVGVAVPFAVPPPAAVTHALKGKTMARMEHPVWADIEPLLAGYGIITDTDKEKVKNKIVSTEADPRILIRGIPDLIEKATGVQASTTAANIRATNAAAAPDITVHHQTVTVGRGDTRRPDVIKQQGGLYGWDPGVVTIEHARAIVNKVSAMAPEAQKAWANAWKRPTPPPEERNPWVATGKGDAQKNADSVYVSTIPLKFTPIGGHGMHVGTDTGSVGTANVIGVQLDPQGNGAGDEILVLTGIPWKYISTWNGEDKDVAAAAEAAKH</sequence>
<dbReference type="RefSeq" id="WP_119406268.1">
    <property type="nucleotide sequence ID" value="NZ_CP032869.1"/>
</dbReference>
<dbReference type="Proteomes" id="UP000270046">
    <property type="component" value="Chromosome"/>
</dbReference>
<accession>A0A494VQW8</accession>
<dbReference type="EMBL" id="CP032869">
    <property type="protein sequence ID" value="AYL97986.1"/>
    <property type="molecule type" value="Genomic_DNA"/>
</dbReference>
<dbReference type="AlphaFoldDB" id="A0A494VQW8"/>
<reference evidence="1 2" key="1">
    <citation type="submission" date="2018-10" db="EMBL/GenBank/DDBJ databases">
        <title>Genome sequencing of Mucilaginibacter sp. HYN0043.</title>
        <authorList>
            <person name="Kim M."/>
            <person name="Yi H."/>
        </authorList>
    </citation>
    <scope>NUCLEOTIDE SEQUENCE [LARGE SCALE GENOMIC DNA]</scope>
    <source>
        <strain evidence="1 2">HYN0043</strain>
    </source>
</reference>
<proteinExistence type="predicted"/>